<accession>A0A2N9LA25</accession>
<sequence>MFAVMTIGAQTWRFLDWLIHDTCGRQRGPGMGKAGSTGPWAIVHTPPRTAVLRLRLLAAMNDSLKIPTNQCVI</sequence>
<gene>
    <name evidence="1" type="ORF">SBA5_290006</name>
</gene>
<evidence type="ECO:0000313" key="1">
    <source>
        <dbReference type="EMBL" id="SPE20152.1"/>
    </source>
</evidence>
<name>A0A2N9LA25_9BACT</name>
<dbReference type="Proteomes" id="UP000239735">
    <property type="component" value="Unassembled WGS sequence"/>
</dbReference>
<proteinExistence type="predicted"/>
<reference evidence="2" key="1">
    <citation type="submission" date="2018-02" db="EMBL/GenBank/DDBJ databases">
        <authorList>
            <person name="Hausmann B."/>
        </authorList>
    </citation>
    <scope>NUCLEOTIDE SEQUENCE [LARGE SCALE GENOMIC DNA]</scope>
    <source>
        <strain evidence="2">Peat soil MAG SbA5</strain>
    </source>
</reference>
<dbReference type="EMBL" id="OKRB01000085">
    <property type="protein sequence ID" value="SPE20152.1"/>
    <property type="molecule type" value="Genomic_DNA"/>
</dbReference>
<evidence type="ECO:0000313" key="2">
    <source>
        <dbReference type="Proteomes" id="UP000239735"/>
    </source>
</evidence>
<organism evidence="1 2">
    <name type="scientific">Candidatus Sulfuritelmatomonas gaucii</name>
    <dbReference type="NCBI Taxonomy" id="2043161"/>
    <lineage>
        <taxon>Bacteria</taxon>
        <taxon>Pseudomonadati</taxon>
        <taxon>Acidobacteriota</taxon>
        <taxon>Terriglobia</taxon>
        <taxon>Terriglobales</taxon>
        <taxon>Acidobacteriaceae</taxon>
        <taxon>Candidatus Sulfuritelmatomonas</taxon>
    </lineage>
</organism>
<dbReference type="AlphaFoldDB" id="A0A2N9LA25"/>
<protein>
    <submittedName>
        <fullName evidence="1">Uncharacterized protein</fullName>
    </submittedName>
</protein>